<sequence length="71" mass="7394">MSDPHAPSSAFFRIEKGNPDAAELAALTAVLLARGAADAEAPVERPRVAAGWSGPARPAAHHLPRSWRTAA</sequence>
<evidence type="ECO:0000313" key="2">
    <source>
        <dbReference type="EMBL" id="KUL31153.1"/>
    </source>
</evidence>
<gene>
    <name evidence="2" type="ORF">ADL12_25585</name>
</gene>
<dbReference type="RefSeq" id="WP_062705551.1">
    <property type="nucleotide sequence ID" value="NZ_LLZG01000276.1"/>
</dbReference>
<dbReference type="AlphaFoldDB" id="A0A101JQ72"/>
<dbReference type="InterPro" id="IPR032716">
    <property type="entry name" value="ACC_epsilon"/>
</dbReference>
<dbReference type="Pfam" id="PF13822">
    <property type="entry name" value="ACC_epsilon"/>
    <property type="match status" value="1"/>
</dbReference>
<reference evidence="3" key="1">
    <citation type="submission" date="2015-10" db="EMBL/GenBank/DDBJ databases">
        <authorList>
            <person name="Ju K.-S."/>
            <person name="Doroghazi J.R."/>
            <person name="Metcalf W.W."/>
        </authorList>
    </citation>
    <scope>NUCLEOTIDE SEQUENCE [LARGE SCALE GENOMIC DNA]</scope>
    <source>
        <strain evidence="3">NRRL 3151</strain>
    </source>
</reference>
<protein>
    <recommendedName>
        <fullName evidence="4">Acyl-CoA carboxylase subunit epsilon</fullName>
    </recommendedName>
</protein>
<dbReference type="GO" id="GO:0003989">
    <property type="term" value="F:acetyl-CoA carboxylase activity"/>
    <property type="evidence" value="ECO:0007669"/>
    <property type="project" value="InterPro"/>
</dbReference>
<evidence type="ECO:0000256" key="1">
    <source>
        <dbReference type="SAM" id="MobiDB-lite"/>
    </source>
</evidence>
<dbReference type="EMBL" id="LLZG01000276">
    <property type="protein sequence ID" value="KUL31153.1"/>
    <property type="molecule type" value="Genomic_DNA"/>
</dbReference>
<organism evidence="2 3">
    <name type="scientific">Streptomyces regalis</name>
    <dbReference type="NCBI Taxonomy" id="68262"/>
    <lineage>
        <taxon>Bacteria</taxon>
        <taxon>Bacillati</taxon>
        <taxon>Actinomycetota</taxon>
        <taxon>Actinomycetes</taxon>
        <taxon>Kitasatosporales</taxon>
        <taxon>Streptomycetaceae</taxon>
        <taxon>Streptomyces</taxon>
    </lineage>
</organism>
<feature type="region of interest" description="Disordered" evidence="1">
    <location>
        <begin position="48"/>
        <end position="71"/>
    </location>
</feature>
<dbReference type="GO" id="GO:0004658">
    <property type="term" value="F:propionyl-CoA carboxylase activity"/>
    <property type="evidence" value="ECO:0007669"/>
    <property type="project" value="InterPro"/>
</dbReference>
<keyword evidence="3" id="KW-1185">Reference proteome</keyword>
<proteinExistence type="predicted"/>
<dbReference type="Proteomes" id="UP000053923">
    <property type="component" value="Unassembled WGS sequence"/>
</dbReference>
<comment type="caution">
    <text evidence="2">The sequence shown here is derived from an EMBL/GenBank/DDBJ whole genome shotgun (WGS) entry which is preliminary data.</text>
</comment>
<name>A0A101JQ72_9ACTN</name>
<evidence type="ECO:0000313" key="3">
    <source>
        <dbReference type="Proteomes" id="UP000053923"/>
    </source>
</evidence>
<accession>A0A101JQ72</accession>
<evidence type="ECO:0008006" key="4">
    <source>
        <dbReference type="Google" id="ProtNLM"/>
    </source>
</evidence>